<evidence type="ECO:0000313" key="1">
    <source>
        <dbReference type="EMBL" id="GFZ16089.1"/>
    </source>
</evidence>
<accession>A0A7J0GZ47</accession>
<comment type="caution">
    <text evidence="1">The sequence shown here is derived from an EMBL/GenBank/DDBJ whole genome shotgun (WGS) entry which is preliminary data.</text>
</comment>
<gene>
    <name evidence="1" type="ORF">Acr_25g0004980</name>
</gene>
<sequence length="188" mass="20656">MEEKSKIDTYGGPAIDMGCWHQARARLRPSCSTTTMRSAAKTISKKRLSDGQVWRLSMKTMLCKFSSIPRHPLGSPSTTVPHPSSSAIIASILLYSENLIVTVVRARKGFTLIILSPSSGIEIHRAYFMATVLGEIPYLSMVMSWLVYTALQRGGPPSLLSSDTLVVALCSRVARLYHWDQKASPTNG</sequence>
<reference evidence="1 2" key="1">
    <citation type="submission" date="2019-07" db="EMBL/GenBank/DDBJ databases">
        <title>De Novo Assembly of kiwifruit Actinidia rufa.</title>
        <authorList>
            <person name="Sugita-Konishi S."/>
            <person name="Sato K."/>
            <person name="Mori E."/>
            <person name="Abe Y."/>
            <person name="Kisaki G."/>
            <person name="Hamano K."/>
            <person name="Suezawa K."/>
            <person name="Otani M."/>
            <person name="Fukuda T."/>
            <person name="Manabe T."/>
            <person name="Gomi K."/>
            <person name="Tabuchi M."/>
            <person name="Akimitsu K."/>
            <person name="Kataoka I."/>
        </authorList>
    </citation>
    <scope>NUCLEOTIDE SEQUENCE [LARGE SCALE GENOMIC DNA]</scope>
    <source>
        <strain evidence="2">cv. Fuchu</strain>
    </source>
</reference>
<dbReference type="AlphaFoldDB" id="A0A7J0GZ47"/>
<organism evidence="1 2">
    <name type="scientific">Actinidia rufa</name>
    <dbReference type="NCBI Taxonomy" id="165716"/>
    <lineage>
        <taxon>Eukaryota</taxon>
        <taxon>Viridiplantae</taxon>
        <taxon>Streptophyta</taxon>
        <taxon>Embryophyta</taxon>
        <taxon>Tracheophyta</taxon>
        <taxon>Spermatophyta</taxon>
        <taxon>Magnoliopsida</taxon>
        <taxon>eudicotyledons</taxon>
        <taxon>Gunneridae</taxon>
        <taxon>Pentapetalae</taxon>
        <taxon>asterids</taxon>
        <taxon>Ericales</taxon>
        <taxon>Actinidiaceae</taxon>
        <taxon>Actinidia</taxon>
    </lineage>
</organism>
<evidence type="ECO:0000313" key="2">
    <source>
        <dbReference type="Proteomes" id="UP000585474"/>
    </source>
</evidence>
<dbReference type="Proteomes" id="UP000585474">
    <property type="component" value="Unassembled WGS sequence"/>
</dbReference>
<proteinExistence type="predicted"/>
<name>A0A7J0GZ47_9ERIC</name>
<protein>
    <submittedName>
        <fullName evidence="1">Uncharacterized protein</fullName>
    </submittedName>
</protein>
<dbReference type="EMBL" id="BJWL01000025">
    <property type="protein sequence ID" value="GFZ16089.1"/>
    <property type="molecule type" value="Genomic_DNA"/>
</dbReference>
<keyword evidence="2" id="KW-1185">Reference proteome</keyword>